<dbReference type="EMBL" id="BARV01010910">
    <property type="protein sequence ID" value="GAI02696.1"/>
    <property type="molecule type" value="Genomic_DNA"/>
</dbReference>
<proteinExistence type="predicted"/>
<gene>
    <name evidence="1" type="ORF">S06H3_20930</name>
</gene>
<organism evidence="1">
    <name type="scientific">marine sediment metagenome</name>
    <dbReference type="NCBI Taxonomy" id="412755"/>
    <lineage>
        <taxon>unclassified sequences</taxon>
        <taxon>metagenomes</taxon>
        <taxon>ecological metagenomes</taxon>
    </lineage>
</organism>
<comment type="caution">
    <text evidence="1">The sequence shown here is derived from an EMBL/GenBank/DDBJ whole genome shotgun (WGS) entry which is preliminary data.</text>
</comment>
<sequence>MFIDVSKNDLIINASSSKLKPDQINQLKYWGFVKGWKDDIYILNSQSFDSLLLKLLRYFETERIPYGLSQSCQKHVSEQNQKIKDFEAIRILGEEYKEGKFDSVKFSEFVSFVDENIPRKLKKHQLKAAFHLYLIQNGANFSVPGSGKTTAILSVYEKLKSEGKVNLLFVVGPPACFGPWRTEFEETFGRPPDWRILAGGDPATRKSEY</sequence>
<dbReference type="AlphaFoldDB" id="X1LA09"/>
<feature type="non-terminal residue" evidence="1">
    <location>
        <position position="209"/>
    </location>
</feature>
<accession>X1LA09</accession>
<evidence type="ECO:0000313" key="1">
    <source>
        <dbReference type="EMBL" id="GAI02696.1"/>
    </source>
</evidence>
<evidence type="ECO:0008006" key="2">
    <source>
        <dbReference type="Google" id="ProtNLM"/>
    </source>
</evidence>
<protein>
    <recommendedName>
        <fullName evidence="2">SNF2 N-terminal domain-containing protein</fullName>
    </recommendedName>
</protein>
<reference evidence="1" key="1">
    <citation type="journal article" date="2014" name="Front. Microbiol.">
        <title>High frequency of phylogenetically diverse reductive dehalogenase-homologous genes in deep subseafloor sedimentary metagenomes.</title>
        <authorList>
            <person name="Kawai M."/>
            <person name="Futagami T."/>
            <person name="Toyoda A."/>
            <person name="Takaki Y."/>
            <person name="Nishi S."/>
            <person name="Hori S."/>
            <person name="Arai W."/>
            <person name="Tsubouchi T."/>
            <person name="Morono Y."/>
            <person name="Uchiyama I."/>
            <person name="Ito T."/>
            <person name="Fujiyama A."/>
            <person name="Inagaki F."/>
            <person name="Takami H."/>
        </authorList>
    </citation>
    <scope>NUCLEOTIDE SEQUENCE</scope>
    <source>
        <strain evidence="1">Expedition CK06-06</strain>
    </source>
</reference>
<name>X1LA09_9ZZZZ</name>
<dbReference type="InterPro" id="IPR027417">
    <property type="entry name" value="P-loop_NTPase"/>
</dbReference>
<dbReference type="SUPFAM" id="SSF52540">
    <property type="entry name" value="P-loop containing nucleoside triphosphate hydrolases"/>
    <property type="match status" value="1"/>
</dbReference>